<feature type="region of interest" description="Disordered" evidence="8">
    <location>
        <begin position="190"/>
        <end position="221"/>
    </location>
</feature>
<dbReference type="SUPFAM" id="SSF52540">
    <property type="entry name" value="P-loop containing nucleoside triphosphate hydrolases"/>
    <property type="match status" value="1"/>
</dbReference>
<accession>A5E142</accession>
<comment type="similarity">
    <text evidence="1">Belongs to the small GTPase superfamily. Rab family.</text>
</comment>
<dbReference type="AlphaFoldDB" id="A5E142"/>
<dbReference type="PRINTS" id="PR00449">
    <property type="entry name" value="RASTRNSFRMNG"/>
</dbReference>
<dbReference type="SMART" id="SM00175">
    <property type="entry name" value="RAB"/>
    <property type="match status" value="1"/>
</dbReference>
<evidence type="ECO:0000256" key="2">
    <source>
        <dbReference type="ARBA" id="ARBA00022741"/>
    </source>
</evidence>
<dbReference type="GO" id="GO:0005525">
    <property type="term" value="F:GTP binding"/>
    <property type="evidence" value="ECO:0007669"/>
    <property type="project" value="UniProtKB-KW"/>
</dbReference>
<evidence type="ECO:0000256" key="3">
    <source>
        <dbReference type="ARBA" id="ARBA00023134"/>
    </source>
</evidence>
<dbReference type="NCBIfam" id="TIGR00231">
    <property type="entry name" value="small_GTP"/>
    <property type="match status" value="1"/>
</dbReference>
<dbReference type="PROSITE" id="PS51420">
    <property type="entry name" value="RHO"/>
    <property type="match status" value="1"/>
</dbReference>
<comment type="subcellular location">
    <subcellularLocation>
        <location evidence="7">Golgi apparatus membrane</location>
        <topology evidence="7">Lipid-anchor</topology>
    </subcellularLocation>
</comment>
<dbReference type="Pfam" id="PF00071">
    <property type="entry name" value="Ras"/>
    <property type="match status" value="1"/>
</dbReference>
<evidence type="ECO:0000313" key="9">
    <source>
        <dbReference type="EMBL" id="EDK45150.1"/>
    </source>
</evidence>
<dbReference type="KEGG" id="lel:PVL30_002828"/>
<evidence type="ECO:0000313" key="10">
    <source>
        <dbReference type="Proteomes" id="UP000001996"/>
    </source>
</evidence>
<keyword evidence="5" id="KW-0449">Lipoprotein</keyword>
<dbReference type="GO" id="GO:0005829">
    <property type="term" value="C:cytosol"/>
    <property type="evidence" value="ECO:0007669"/>
    <property type="project" value="GOC"/>
</dbReference>
<dbReference type="PROSITE" id="PS51419">
    <property type="entry name" value="RAB"/>
    <property type="match status" value="1"/>
</dbReference>
<dbReference type="FunFam" id="3.40.50.300:FF:000067">
    <property type="entry name" value="ras-related protein RABA1f"/>
    <property type="match status" value="1"/>
</dbReference>
<evidence type="ECO:0000256" key="7">
    <source>
        <dbReference type="ARBA" id="ARBA00037794"/>
    </source>
</evidence>
<dbReference type="GO" id="GO:0000139">
    <property type="term" value="C:Golgi membrane"/>
    <property type="evidence" value="ECO:0007669"/>
    <property type="project" value="UniProtKB-SubCell"/>
</dbReference>
<dbReference type="Gene3D" id="3.40.50.300">
    <property type="entry name" value="P-loop containing nucleotide triphosphate hydrolases"/>
    <property type="match status" value="1"/>
</dbReference>
<dbReference type="OMA" id="ITAIYQM"/>
<dbReference type="SMART" id="SM00176">
    <property type="entry name" value="RAN"/>
    <property type="match status" value="1"/>
</dbReference>
<dbReference type="FunCoup" id="A5E142">
    <property type="interactions" value="934"/>
</dbReference>
<dbReference type="OrthoDB" id="9989112at2759"/>
<evidence type="ECO:0000256" key="1">
    <source>
        <dbReference type="ARBA" id="ARBA00006270"/>
    </source>
</evidence>
<dbReference type="Proteomes" id="UP000001996">
    <property type="component" value="Unassembled WGS sequence"/>
</dbReference>
<dbReference type="SMART" id="SM00173">
    <property type="entry name" value="RAS"/>
    <property type="match status" value="1"/>
</dbReference>
<dbReference type="InterPro" id="IPR001806">
    <property type="entry name" value="Small_GTPase"/>
</dbReference>
<sequence length="221" mass="24802">MADNTDDYSYDYEYLYKIVLIGDSGVGKSNLLSRFTRDEFNLESRSTIGVEFATRTLEIDGKRVKAQIWDTAGQERYRAITSAYYRGALGALIVYDIAKTESYESVSRWLKELKEHADANIVIELVGNKSDLDHLRAVPTDEARNFAMENNLLFTEASALSSDNVDLSFHQLLKNIYEMISKHQLDTNEQGGLKAATNGPTISLTPAPKERNRNKNNGGCC</sequence>
<dbReference type="CDD" id="cd01868">
    <property type="entry name" value="Rab11_like"/>
    <property type="match status" value="1"/>
</dbReference>
<dbReference type="InterPro" id="IPR027417">
    <property type="entry name" value="P-loop_NTPase"/>
</dbReference>
<dbReference type="PROSITE" id="PS51421">
    <property type="entry name" value="RAS"/>
    <property type="match status" value="1"/>
</dbReference>
<dbReference type="GO" id="GO:0006887">
    <property type="term" value="P:exocytosis"/>
    <property type="evidence" value="ECO:0007669"/>
    <property type="project" value="UniProtKB-ARBA"/>
</dbReference>
<evidence type="ECO:0000256" key="6">
    <source>
        <dbReference type="ARBA" id="ARBA00023289"/>
    </source>
</evidence>
<dbReference type="GO" id="GO:0034498">
    <property type="term" value="P:early endosome to Golgi transport"/>
    <property type="evidence" value="ECO:0007669"/>
    <property type="project" value="UniProtKB-ARBA"/>
</dbReference>
<dbReference type="InParanoid" id="A5E142"/>
<dbReference type="eggNOG" id="KOG0087">
    <property type="taxonomic scope" value="Eukaryota"/>
</dbReference>
<keyword evidence="4" id="KW-0472">Membrane</keyword>
<dbReference type="GO" id="GO:0005768">
    <property type="term" value="C:endosome"/>
    <property type="evidence" value="ECO:0007669"/>
    <property type="project" value="UniProtKB-ARBA"/>
</dbReference>
<keyword evidence="3" id="KW-0342">GTP-binding</keyword>
<evidence type="ECO:0000256" key="5">
    <source>
        <dbReference type="ARBA" id="ARBA00023288"/>
    </source>
</evidence>
<dbReference type="SMART" id="SM00174">
    <property type="entry name" value="RHO"/>
    <property type="match status" value="1"/>
</dbReference>
<dbReference type="EMBL" id="CH981527">
    <property type="protein sequence ID" value="EDK45150.1"/>
    <property type="molecule type" value="Genomic_DNA"/>
</dbReference>
<evidence type="ECO:0000256" key="8">
    <source>
        <dbReference type="SAM" id="MobiDB-lite"/>
    </source>
</evidence>
<dbReference type="InterPro" id="IPR050209">
    <property type="entry name" value="Rab_GTPases_membrane_traffic"/>
</dbReference>
<organism evidence="9 10">
    <name type="scientific">Lodderomyces elongisporus (strain ATCC 11503 / CBS 2605 / JCM 1781 / NBRC 1676 / NRRL YB-4239)</name>
    <name type="common">Yeast</name>
    <name type="synonym">Saccharomyces elongisporus</name>
    <dbReference type="NCBI Taxonomy" id="379508"/>
    <lineage>
        <taxon>Eukaryota</taxon>
        <taxon>Fungi</taxon>
        <taxon>Dikarya</taxon>
        <taxon>Ascomycota</taxon>
        <taxon>Saccharomycotina</taxon>
        <taxon>Pichiomycetes</taxon>
        <taxon>Debaryomycetaceae</taxon>
        <taxon>Candida/Lodderomyces clade</taxon>
        <taxon>Lodderomyces</taxon>
    </lineage>
</organism>
<proteinExistence type="inferred from homology"/>
<protein>
    <submittedName>
        <fullName evidence="9">GTP-binding protein YPT32/YPT11</fullName>
    </submittedName>
</protein>
<keyword evidence="2" id="KW-0547">Nucleotide-binding</keyword>
<dbReference type="GeneID" id="5232557"/>
<keyword evidence="10" id="KW-1185">Reference proteome</keyword>
<dbReference type="STRING" id="379508.A5E142"/>
<dbReference type="InterPro" id="IPR005225">
    <property type="entry name" value="Small_GTP-bd"/>
</dbReference>
<dbReference type="PANTHER" id="PTHR47979">
    <property type="entry name" value="DRAB11-RELATED"/>
    <property type="match status" value="1"/>
</dbReference>
<keyword evidence="6" id="KW-0636">Prenylation</keyword>
<name>A5E142_LODEL</name>
<dbReference type="HOGENOM" id="CLU_041217_23_0_1"/>
<dbReference type="GO" id="GO:0003924">
    <property type="term" value="F:GTPase activity"/>
    <property type="evidence" value="ECO:0007669"/>
    <property type="project" value="InterPro"/>
</dbReference>
<evidence type="ECO:0000256" key="4">
    <source>
        <dbReference type="ARBA" id="ARBA00023136"/>
    </source>
</evidence>
<reference evidence="9 10" key="1">
    <citation type="journal article" date="2009" name="Nature">
        <title>Evolution of pathogenicity and sexual reproduction in eight Candida genomes.</title>
        <authorList>
            <person name="Butler G."/>
            <person name="Rasmussen M.D."/>
            <person name="Lin M.F."/>
            <person name="Santos M.A."/>
            <person name="Sakthikumar S."/>
            <person name="Munro C.A."/>
            <person name="Rheinbay E."/>
            <person name="Grabherr M."/>
            <person name="Forche A."/>
            <person name="Reedy J.L."/>
            <person name="Agrafioti I."/>
            <person name="Arnaud M.B."/>
            <person name="Bates S."/>
            <person name="Brown A.J."/>
            <person name="Brunke S."/>
            <person name="Costanzo M.C."/>
            <person name="Fitzpatrick D.A."/>
            <person name="de Groot P.W."/>
            <person name="Harris D."/>
            <person name="Hoyer L.L."/>
            <person name="Hube B."/>
            <person name="Klis F.M."/>
            <person name="Kodira C."/>
            <person name="Lennard N."/>
            <person name="Logue M.E."/>
            <person name="Martin R."/>
            <person name="Neiman A.M."/>
            <person name="Nikolaou E."/>
            <person name="Quail M.A."/>
            <person name="Quinn J."/>
            <person name="Santos M.C."/>
            <person name="Schmitzberger F.F."/>
            <person name="Sherlock G."/>
            <person name="Shah P."/>
            <person name="Silverstein K.A."/>
            <person name="Skrzypek M.S."/>
            <person name="Soll D."/>
            <person name="Staggs R."/>
            <person name="Stansfield I."/>
            <person name="Stumpf M.P."/>
            <person name="Sudbery P.E."/>
            <person name="Srikantha T."/>
            <person name="Zeng Q."/>
            <person name="Berman J."/>
            <person name="Berriman M."/>
            <person name="Heitman J."/>
            <person name="Gow N.A."/>
            <person name="Lorenz M.C."/>
            <person name="Birren B.W."/>
            <person name="Kellis M."/>
            <person name="Cuomo C.A."/>
        </authorList>
    </citation>
    <scope>NUCLEOTIDE SEQUENCE [LARGE SCALE GENOMIC DNA]</scope>
    <source>
        <strain evidence="10">ATCC 11503 / BCRC 21390 / CBS 2605 / JCM 1781 / NBRC 1676 / NRRL YB-4239</strain>
    </source>
</reference>
<gene>
    <name evidence="9" type="ORF">LELG_03329</name>
</gene>